<dbReference type="EMBL" id="JADYXP020000014">
    <property type="protein sequence ID" value="KAL0110168.1"/>
    <property type="molecule type" value="Genomic_DNA"/>
</dbReference>
<gene>
    <name evidence="3" type="ORF">PUN28_013666</name>
</gene>
<proteinExistence type="predicted"/>
<dbReference type="AlphaFoldDB" id="A0AAW2F5P8"/>
<evidence type="ECO:0000313" key="4">
    <source>
        <dbReference type="Proteomes" id="UP001430953"/>
    </source>
</evidence>
<keyword evidence="4" id="KW-1185">Reference proteome</keyword>
<evidence type="ECO:0000256" key="1">
    <source>
        <dbReference type="SAM" id="MobiDB-lite"/>
    </source>
</evidence>
<feature type="region of interest" description="Disordered" evidence="1">
    <location>
        <begin position="22"/>
        <end position="96"/>
    </location>
</feature>
<evidence type="ECO:0000256" key="2">
    <source>
        <dbReference type="SAM" id="SignalP"/>
    </source>
</evidence>
<name>A0AAW2F5P8_9HYME</name>
<feature type="chain" id="PRO_5043991120" evidence="2">
    <location>
        <begin position="24"/>
        <end position="96"/>
    </location>
</feature>
<dbReference type="Proteomes" id="UP001430953">
    <property type="component" value="Unassembled WGS sequence"/>
</dbReference>
<evidence type="ECO:0000313" key="3">
    <source>
        <dbReference type="EMBL" id="KAL0110168.1"/>
    </source>
</evidence>
<accession>A0AAW2F5P8</accession>
<protein>
    <submittedName>
        <fullName evidence="3">Uncharacterized protein</fullName>
    </submittedName>
</protein>
<reference evidence="3 4" key="1">
    <citation type="submission" date="2023-03" db="EMBL/GenBank/DDBJ databases">
        <title>High recombination rates correlate with genetic variation in Cardiocondyla obscurior ants.</title>
        <authorList>
            <person name="Errbii M."/>
        </authorList>
    </citation>
    <scope>NUCLEOTIDE SEQUENCE [LARGE SCALE GENOMIC DNA]</scope>
    <source>
        <strain evidence="3">Alpha-2009</strain>
        <tissue evidence="3">Whole body</tissue>
    </source>
</reference>
<comment type="caution">
    <text evidence="3">The sequence shown here is derived from an EMBL/GenBank/DDBJ whole genome shotgun (WGS) entry which is preliminary data.</text>
</comment>
<feature type="signal peptide" evidence="2">
    <location>
        <begin position="1"/>
        <end position="23"/>
    </location>
</feature>
<keyword evidence="2" id="KW-0732">Signal</keyword>
<sequence length="96" mass="9585">MASLRVIVALSLVMMVMYNCSEAARTRREDSTETGGESEMGKGESGGESDTGDGAGEGESQMGSGEGEEGDESGSSGGSPGEEAMEGAADVGIGRK</sequence>
<organism evidence="3 4">
    <name type="scientific">Cardiocondyla obscurior</name>
    <dbReference type="NCBI Taxonomy" id="286306"/>
    <lineage>
        <taxon>Eukaryota</taxon>
        <taxon>Metazoa</taxon>
        <taxon>Ecdysozoa</taxon>
        <taxon>Arthropoda</taxon>
        <taxon>Hexapoda</taxon>
        <taxon>Insecta</taxon>
        <taxon>Pterygota</taxon>
        <taxon>Neoptera</taxon>
        <taxon>Endopterygota</taxon>
        <taxon>Hymenoptera</taxon>
        <taxon>Apocrita</taxon>
        <taxon>Aculeata</taxon>
        <taxon>Formicoidea</taxon>
        <taxon>Formicidae</taxon>
        <taxon>Myrmicinae</taxon>
        <taxon>Cardiocondyla</taxon>
    </lineage>
</organism>